<dbReference type="EMBL" id="VSRR010000081">
    <property type="protein sequence ID" value="MPC09718.1"/>
    <property type="molecule type" value="Genomic_DNA"/>
</dbReference>
<feature type="compositionally biased region" description="Low complexity" evidence="1">
    <location>
        <begin position="15"/>
        <end position="26"/>
    </location>
</feature>
<name>A0A5B7CKQ7_PORTR</name>
<keyword evidence="2" id="KW-0472">Membrane</keyword>
<sequence length="76" mass="8661">MTFLTDLRGKNDRPSGLASGAVSSSGMCRRRGRAFWTWGRVVVMVVVMVALVFFRFKAPRGVHCRHAHILPRDFER</sequence>
<dbReference type="Proteomes" id="UP000324222">
    <property type="component" value="Unassembled WGS sequence"/>
</dbReference>
<evidence type="ECO:0000313" key="3">
    <source>
        <dbReference type="EMBL" id="MPC09718.1"/>
    </source>
</evidence>
<gene>
    <name evidence="3" type="ORF">E2C01_002337</name>
</gene>
<comment type="caution">
    <text evidence="3">The sequence shown here is derived from an EMBL/GenBank/DDBJ whole genome shotgun (WGS) entry which is preliminary data.</text>
</comment>
<reference evidence="3 4" key="1">
    <citation type="submission" date="2019-05" db="EMBL/GenBank/DDBJ databases">
        <title>Another draft genome of Portunus trituberculatus and its Hox gene families provides insights of decapod evolution.</title>
        <authorList>
            <person name="Jeong J.-H."/>
            <person name="Song I."/>
            <person name="Kim S."/>
            <person name="Choi T."/>
            <person name="Kim D."/>
            <person name="Ryu S."/>
            <person name="Kim W."/>
        </authorList>
    </citation>
    <scope>NUCLEOTIDE SEQUENCE [LARGE SCALE GENOMIC DNA]</scope>
    <source>
        <tissue evidence="3">Muscle</tissue>
    </source>
</reference>
<keyword evidence="4" id="KW-1185">Reference proteome</keyword>
<organism evidence="3 4">
    <name type="scientific">Portunus trituberculatus</name>
    <name type="common">Swimming crab</name>
    <name type="synonym">Neptunus trituberculatus</name>
    <dbReference type="NCBI Taxonomy" id="210409"/>
    <lineage>
        <taxon>Eukaryota</taxon>
        <taxon>Metazoa</taxon>
        <taxon>Ecdysozoa</taxon>
        <taxon>Arthropoda</taxon>
        <taxon>Crustacea</taxon>
        <taxon>Multicrustacea</taxon>
        <taxon>Malacostraca</taxon>
        <taxon>Eumalacostraca</taxon>
        <taxon>Eucarida</taxon>
        <taxon>Decapoda</taxon>
        <taxon>Pleocyemata</taxon>
        <taxon>Brachyura</taxon>
        <taxon>Eubrachyura</taxon>
        <taxon>Portunoidea</taxon>
        <taxon>Portunidae</taxon>
        <taxon>Portuninae</taxon>
        <taxon>Portunus</taxon>
    </lineage>
</organism>
<proteinExistence type="predicted"/>
<dbReference type="AlphaFoldDB" id="A0A5B7CKQ7"/>
<accession>A0A5B7CKQ7</accession>
<evidence type="ECO:0000313" key="4">
    <source>
        <dbReference type="Proteomes" id="UP000324222"/>
    </source>
</evidence>
<feature type="region of interest" description="Disordered" evidence="1">
    <location>
        <begin position="1"/>
        <end position="26"/>
    </location>
</feature>
<keyword evidence="2" id="KW-1133">Transmembrane helix</keyword>
<evidence type="ECO:0000256" key="2">
    <source>
        <dbReference type="SAM" id="Phobius"/>
    </source>
</evidence>
<feature type="transmembrane region" description="Helical" evidence="2">
    <location>
        <begin position="35"/>
        <end position="56"/>
    </location>
</feature>
<keyword evidence="2" id="KW-0812">Transmembrane</keyword>
<evidence type="ECO:0000256" key="1">
    <source>
        <dbReference type="SAM" id="MobiDB-lite"/>
    </source>
</evidence>
<protein>
    <submittedName>
        <fullName evidence="3">Uncharacterized protein</fullName>
    </submittedName>
</protein>